<protein>
    <submittedName>
        <fullName evidence="1">Uncharacterized protein</fullName>
    </submittedName>
</protein>
<accession>A0A1I1NT41</accession>
<gene>
    <name evidence="1" type="ORF">SAMN05421780_11912</name>
</gene>
<dbReference type="AlphaFoldDB" id="A0A1I1NT41"/>
<keyword evidence="2" id="KW-1185">Reference proteome</keyword>
<dbReference type="OrthoDB" id="1442380at2"/>
<dbReference type="STRING" id="927664.SAMN05421780_11912"/>
<proteinExistence type="predicted"/>
<name>A0A1I1NT41_9BACT</name>
<reference evidence="1 2" key="1">
    <citation type="submission" date="2016-10" db="EMBL/GenBank/DDBJ databases">
        <authorList>
            <person name="de Groot N.N."/>
        </authorList>
    </citation>
    <scope>NUCLEOTIDE SEQUENCE [LARGE SCALE GENOMIC DNA]</scope>
    <source>
        <strain evidence="1 2">DSM 6793</strain>
    </source>
</reference>
<evidence type="ECO:0000313" key="2">
    <source>
        <dbReference type="Proteomes" id="UP000199514"/>
    </source>
</evidence>
<evidence type="ECO:0000313" key="1">
    <source>
        <dbReference type="EMBL" id="SFD00727.1"/>
    </source>
</evidence>
<sequence length="321" mass="37207">MSHDLKLALYRFSVKGSGKRDLLKFEAVIDTVISDVSITDKNEKYKKFIESYINSFNGEFSTNKDNTKSLSPNDNSITFIASENVIHGMIRGGLSNIAQDIYNKKNSKTVKNQINKDDIAALDYYFLLWTPFHRDLGILMVQYYSSATMTSVLLDNLSLFFRKLNLTLVTYPFVPEEDKKRFIERSLIKRIAFSKKVQTSDARRQFEPLLSEEDEFEIVVELRKINKNSNEFIGKIQNLLKSGKKLFNGNFLAEERLENFEMKIYYEDEQGRKAHAKLTDTFDILPTIDLPVSLKRKDSDSPDINLIKEFCLKLLNKIKNE</sequence>
<dbReference type="EMBL" id="FOLE01000019">
    <property type="protein sequence ID" value="SFD00727.1"/>
    <property type="molecule type" value="Genomic_DNA"/>
</dbReference>
<dbReference type="Proteomes" id="UP000199514">
    <property type="component" value="Unassembled WGS sequence"/>
</dbReference>
<organism evidence="1 2">
    <name type="scientific">Flexibacter flexilis DSM 6793</name>
    <dbReference type="NCBI Taxonomy" id="927664"/>
    <lineage>
        <taxon>Bacteria</taxon>
        <taxon>Pseudomonadati</taxon>
        <taxon>Bacteroidota</taxon>
        <taxon>Cytophagia</taxon>
        <taxon>Cytophagales</taxon>
        <taxon>Flexibacteraceae</taxon>
        <taxon>Flexibacter</taxon>
    </lineage>
</organism>
<dbReference type="RefSeq" id="WP_091516872.1">
    <property type="nucleotide sequence ID" value="NZ_FOLE01000019.1"/>
</dbReference>